<evidence type="ECO:0008006" key="3">
    <source>
        <dbReference type="Google" id="ProtNLM"/>
    </source>
</evidence>
<dbReference type="Proteomes" id="UP001226574">
    <property type="component" value="Unassembled WGS sequence"/>
</dbReference>
<accession>A0ABU1BH64</accession>
<organism evidence="1 2">
    <name type="scientific">Pseudoalteromonas haloplanktis</name>
    <name type="common">Alteromonas haloplanktis</name>
    <dbReference type="NCBI Taxonomy" id="228"/>
    <lineage>
        <taxon>Bacteria</taxon>
        <taxon>Pseudomonadati</taxon>
        <taxon>Pseudomonadota</taxon>
        <taxon>Gammaproteobacteria</taxon>
        <taxon>Alteromonadales</taxon>
        <taxon>Pseudoalteromonadaceae</taxon>
        <taxon>Pseudoalteromonas</taxon>
    </lineage>
</organism>
<keyword evidence="2" id="KW-1185">Reference proteome</keyword>
<gene>
    <name evidence="1" type="ORF">RC083_19790</name>
</gene>
<dbReference type="RefSeq" id="WP_309039724.1">
    <property type="nucleotide sequence ID" value="NZ_JAVIFY010000021.1"/>
</dbReference>
<protein>
    <recommendedName>
        <fullName evidence="3">Transcriptional regulator</fullName>
    </recommendedName>
</protein>
<name>A0ABU1BH64_PSEHA</name>
<sequence>MIAVISGDVIKSQHIPKHDYDAMLYQLDQSLRAITEGNQNQSIIYRGDAFQLQVNQPEHVCSIAILLYLHLKASGYEIRQSLAIGEIDNARADIKTATGSAFTLSGRSLDEIHNQRFIFNSIIEPADEGLTLNLAFADTLLTKMTQKQANALYVYLTMQNNQHSELAKHLKTSRENVTKLLNLAHYQLIERFLLYAEKTIIQSLAGAAQ</sequence>
<comment type="caution">
    <text evidence="1">The sequence shown here is derived from an EMBL/GenBank/DDBJ whole genome shotgun (WGS) entry which is preliminary data.</text>
</comment>
<evidence type="ECO:0000313" key="1">
    <source>
        <dbReference type="EMBL" id="MDQ9093818.1"/>
    </source>
</evidence>
<proteinExistence type="predicted"/>
<reference evidence="1 2" key="1">
    <citation type="submission" date="2023-08" db="EMBL/GenBank/DDBJ databases">
        <title>Pseudoalteromonas haloplanktis LL1 genome.</title>
        <authorList>
            <person name="Wu S."/>
        </authorList>
    </citation>
    <scope>NUCLEOTIDE SEQUENCE [LARGE SCALE GENOMIC DNA]</scope>
    <source>
        <strain evidence="1 2">LL1</strain>
    </source>
</reference>
<dbReference type="EMBL" id="JAVIFY010000021">
    <property type="protein sequence ID" value="MDQ9093818.1"/>
    <property type="molecule type" value="Genomic_DNA"/>
</dbReference>
<evidence type="ECO:0000313" key="2">
    <source>
        <dbReference type="Proteomes" id="UP001226574"/>
    </source>
</evidence>